<dbReference type="PROSITE" id="PS50893">
    <property type="entry name" value="ABC_TRANSPORTER_2"/>
    <property type="match status" value="1"/>
</dbReference>
<accession>A0A9D1DCW8</accession>
<evidence type="ECO:0000259" key="4">
    <source>
        <dbReference type="PROSITE" id="PS50893"/>
    </source>
</evidence>
<evidence type="ECO:0000256" key="1">
    <source>
        <dbReference type="ARBA" id="ARBA00022737"/>
    </source>
</evidence>
<dbReference type="InterPro" id="IPR027417">
    <property type="entry name" value="P-loop_NTPase"/>
</dbReference>
<organism evidence="5 6">
    <name type="scientific">Candidatus Coproplasma stercoripullorum</name>
    <dbReference type="NCBI Taxonomy" id="2840751"/>
    <lineage>
        <taxon>Bacteria</taxon>
        <taxon>Bacillati</taxon>
        <taxon>Bacillota</taxon>
        <taxon>Clostridia</taxon>
        <taxon>Eubacteriales</taxon>
        <taxon>Candidatus Coproplasma</taxon>
    </lineage>
</organism>
<evidence type="ECO:0000256" key="3">
    <source>
        <dbReference type="ARBA" id="ARBA00022840"/>
    </source>
</evidence>
<reference evidence="5" key="1">
    <citation type="submission" date="2020-10" db="EMBL/GenBank/DDBJ databases">
        <authorList>
            <person name="Gilroy R."/>
        </authorList>
    </citation>
    <scope>NUCLEOTIDE SEQUENCE</scope>
    <source>
        <strain evidence="5">ChiW25-3613</strain>
    </source>
</reference>
<dbReference type="InterPro" id="IPR032781">
    <property type="entry name" value="ABC_tran_Xtn"/>
</dbReference>
<dbReference type="InterPro" id="IPR003593">
    <property type="entry name" value="AAA+_ATPase"/>
</dbReference>
<dbReference type="GO" id="GO:0005524">
    <property type="term" value="F:ATP binding"/>
    <property type="evidence" value="ECO:0007669"/>
    <property type="project" value="UniProtKB-KW"/>
</dbReference>
<name>A0A9D1DCW8_9FIRM</name>
<reference evidence="5" key="2">
    <citation type="journal article" date="2021" name="PeerJ">
        <title>Extensive microbial diversity within the chicken gut microbiome revealed by metagenomics and culture.</title>
        <authorList>
            <person name="Gilroy R."/>
            <person name="Ravi A."/>
            <person name="Getino M."/>
            <person name="Pursley I."/>
            <person name="Horton D.L."/>
            <person name="Alikhan N.F."/>
            <person name="Baker D."/>
            <person name="Gharbi K."/>
            <person name="Hall N."/>
            <person name="Watson M."/>
            <person name="Adriaenssens E.M."/>
            <person name="Foster-Nyarko E."/>
            <person name="Jarju S."/>
            <person name="Secka A."/>
            <person name="Antonio M."/>
            <person name="Oren A."/>
            <person name="Chaudhuri R.R."/>
            <person name="La Ragione R."/>
            <person name="Hildebrand F."/>
            <person name="Pallen M.J."/>
        </authorList>
    </citation>
    <scope>NUCLEOTIDE SEQUENCE</scope>
    <source>
        <strain evidence="5">ChiW25-3613</strain>
    </source>
</reference>
<feature type="domain" description="ABC transporter" evidence="4">
    <location>
        <begin position="2"/>
        <end position="252"/>
    </location>
</feature>
<dbReference type="EMBL" id="DVHB01000109">
    <property type="protein sequence ID" value="HIR39975.1"/>
    <property type="molecule type" value="Genomic_DNA"/>
</dbReference>
<keyword evidence="1" id="KW-0677">Repeat</keyword>
<dbReference type="Proteomes" id="UP000824179">
    <property type="component" value="Unassembled WGS sequence"/>
</dbReference>
<dbReference type="GO" id="GO:0016887">
    <property type="term" value="F:ATP hydrolysis activity"/>
    <property type="evidence" value="ECO:0007669"/>
    <property type="project" value="InterPro"/>
</dbReference>
<dbReference type="Pfam" id="PF12848">
    <property type="entry name" value="ABC_tran_Xtn"/>
    <property type="match status" value="1"/>
</dbReference>
<evidence type="ECO:0000256" key="2">
    <source>
        <dbReference type="ARBA" id="ARBA00022741"/>
    </source>
</evidence>
<keyword evidence="2" id="KW-0547">Nucleotide-binding</keyword>
<dbReference type="CDD" id="cd03221">
    <property type="entry name" value="ABCF_EF-3"/>
    <property type="match status" value="2"/>
</dbReference>
<protein>
    <submittedName>
        <fullName evidence="5">ATP-binding cassette domain-containing protein</fullName>
    </submittedName>
</protein>
<comment type="caution">
    <text evidence="5">The sequence shown here is derived from an EMBL/GenBank/DDBJ whole genome shotgun (WGS) entry which is preliminary data.</text>
</comment>
<dbReference type="FunFam" id="3.40.50.300:FF:000070">
    <property type="entry name" value="Putative ABC transporter ATP-binding component"/>
    <property type="match status" value="1"/>
</dbReference>
<dbReference type="PANTHER" id="PTHR42855">
    <property type="entry name" value="ABC TRANSPORTER ATP-BINDING SUBUNIT"/>
    <property type="match status" value="1"/>
</dbReference>
<proteinExistence type="predicted"/>
<gene>
    <name evidence="5" type="ORF">IAB90_06295</name>
</gene>
<keyword evidence="3 5" id="KW-0067">ATP-binding</keyword>
<dbReference type="AlphaFoldDB" id="A0A9D1DCW8"/>
<dbReference type="Pfam" id="PF00005">
    <property type="entry name" value="ABC_tran"/>
    <property type="match status" value="2"/>
</dbReference>
<dbReference type="PANTHER" id="PTHR42855:SF2">
    <property type="entry name" value="DRUG RESISTANCE ABC TRANSPORTER,ATP-BINDING PROTEIN"/>
    <property type="match status" value="1"/>
</dbReference>
<dbReference type="InterPro" id="IPR051309">
    <property type="entry name" value="ABCF_ATPase"/>
</dbReference>
<sequence>MLQVNNVSLQYGSKKLFEDVNLKFTKGNCYGIIGANGAGKSTFLKILSGEVEPNKGEVTLDKTERMSVLQQNQNAFDNVTVLRAVMLGHQRLVRIMDEKDALYAKADFSEEDGVRASELEAEFAELGGWDAEYEAQTLLNELDIPEEYHNMLMADLDAKRKVKVLLAQALFGNPDVLLLDEPTNNLDIKTVRWLENYLLDFENTIIIVSHNRHFLNKVCTHICDVDYGKINMMLGNYDFWYQTSQLLARQQRDQNKKNEQRAKELQEFIARFAANASKSRQATSRKKELEKLTISDFKPSLRKYPYIDFKYEKELGNDILMVENLTKKGYFENVSFTVQRDDKICVVSDKSTTISMLYDILMGKVQPDEGTVKWGKTVTASYFPENNNEYFQNCELTLVQWLSQFSKDHYEEYLRGWLGRMLFSGEEALKQAKVLSGGEKVRCMLAKMMLESGNFLIFDEPTNHLDLESITALNNGMKNFKGCMLFTSHDQELMNTVGNRVIEINGTKTFDKNMTYDEYIDLVTQ</sequence>
<dbReference type="FunFam" id="3.40.50.300:FF:000011">
    <property type="entry name" value="Putative ABC transporter ATP-binding component"/>
    <property type="match status" value="1"/>
</dbReference>
<dbReference type="InterPro" id="IPR003439">
    <property type="entry name" value="ABC_transporter-like_ATP-bd"/>
</dbReference>
<dbReference type="SUPFAM" id="SSF52540">
    <property type="entry name" value="P-loop containing nucleoside triphosphate hydrolases"/>
    <property type="match status" value="2"/>
</dbReference>
<dbReference type="Gene3D" id="3.40.50.300">
    <property type="entry name" value="P-loop containing nucleotide triphosphate hydrolases"/>
    <property type="match status" value="2"/>
</dbReference>
<evidence type="ECO:0000313" key="6">
    <source>
        <dbReference type="Proteomes" id="UP000824179"/>
    </source>
</evidence>
<evidence type="ECO:0000313" key="5">
    <source>
        <dbReference type="EMBL" id="HIR39975.1"/>
    </source>
</evidence>
<dbReference type="SMART" id="SM00382">
    <property type="entry name" value="AAA"/>
    <property type="match status" value="1"/>
</dbReference>